<name>A0A328BGV3_9BACT</name>
<dbReference type="Gene3D" id="2.40.170.20">
    <property type="entry name" value="TonB-dependent receptor, beta-barrel domain"/>
    <property type="match status" value="1"/>
</dbReference>
<keyword evidence="9" id="KW-1185">Reference proteome</keyword>
<keyword evidence="5" id="KW-0472">Membrane</keyword>
<dbReference type="PANTHER" id="PTHR30069:SF46">
    <property type="entry name" value="OAR PROTEIN"/>
    <property type="match status" value="1"/>
</dbReference>
<evidence type="ECO:0000256" key="5">
    <source>
        <dbReference type="ARBA" id="ARBA00023136"/>
    </source>
</evidence>
<keyword evidence="8" id="KW-0675">Receptor</keyword>
<evidence type="ECO:0000256" key="6">
    <source>
        <dbReference type="ARBA" id="ARBA00023237"/>
    </source>
</evidence>
<comment type="caution">
    <text evidence="8">The sequence shown here is derived from an EMBL/GenBank/DDBJ whole genome shotgun (WGS) entry which is preliminary data.</text>
</comment>
<keyword evidence="2" id="KW-0813">Transport</keyword>
<dbReference type="InterPro" id="IPR039426">
    <property type="entry name" value="TonB-dep_rcpt-like"/>
</dbReference>
<dbReference type="EMBL" id="QHKM01000004">
    <property type="protein sequence ID" value="RAK65761.1"/>
    <property type="molecule type" value="Genomic_DNA"/>
</dbReference>
<dbReference type="GO" id="GO:0015344">
    <property type="term" value="F:siderophore uptake transmembrane transporter activity"/>
    <property type="evidence" value="ECO:0007669"/>
    <property type="project" value="TreeGrafter"/>
</dbReference>
<dbReference type="GO" id="GO:0009279">
    <property type="term" value="C:cell outer membrane"/>
    <property type="evidence" value="ECO:0007669"/>
    <property type="project" value="UniProtKB-SubCell"/>
</dbReference>
<dbReference type="InterPro" id="IPR008969">
    <property type="entry name" value="CarboxyPept-like_regulatory"/>
</dbReference>
<dbReference type="Gene3D" id="2.60.40.1120">
    <property type="entry name" value="Carboxypeptidase-like, regulatory domain"/>
    <property type="match status" value="1"/>
</dbReference>
<evidence type="ECO:0000256" key="1">
    <source>
        <dbReference type="ARBA" id="ARBA00004571"/>
    </source>
</evidence>
<comment type="subcellular location">
    <subcellularLocation>
        <location evidence="1">Cell outer membrane</location>
        <topology evidence="1">Multi-pass membrane protein</topology>
    </subcellularLocation>
</comment>
<proteinExistence type="predicted"/>
<keyword evidence="4" id="KW-0812">Transmembrane</keyword>
<dbReference type="InterPro" id="IPR036942">
    <property type="entry name" value="Beta-barrel_TonB_sf"/>
</dbReference>
<gene>
    <name evidence="8" type="ORF">DLM85_13650</name>
</gene>
<dbReference type="AlphaFoldDB" id="A0A328BGV3"/>
<dbReference type="InterPro" id="IPR037066">
    <property type="entry name" value="Plug_dom_sf"/>
</dbReference>
<dbReference type="RefSeq" id="WP_111478671.1">
    <property type="nucleotide sequence ID" value="NZ_QHKM01000004.1"/>
</dbReference>
<evidence type="ECO:0000313" key="9">
    <source>
        <dbReference type="Proteomes" id="UP000248553"/>
    </source>
</evidence>
<dbReference type="Gene3D" id="2.170.130.10">
    <property type="entry name" value="TonB-dependent receptor, plug domain"/>
    <property type="match status" value="1"/>
</dbReference>
<evidence type="ECO:0000256" key="4">
    <source>
        <dbReference type="ARBA" id="ARBA00022692"/>
    </source>
</evidence>
<accession>A0A328BGV3</accession>
<keyword evidence="3" id="KW-1134">Transmembrane beta strand</keyword>
<dbReference type="SUPFAM" id="SSF49464">
    <property type="entry name" value="Carboxypeptidase regulatory domain-like"/>
    <property type="match status" value="1"/>
</dbReference>
<dbReference type="Pfam" id="PF25183">
    <property type="entry name" value="OMP_b-brl_4"/>
    <property type="match status" value="1"/>
</dbReference>
<dbReference type="Pfam" id="PF13620">
    <property type="entry name" value="CarboxypepD_reg"/>
    <property type="match status" value="1"/>
</dbReference>
<keyword evidence="6" id="KW-0998">Cell outer membrane</keyword>
<dbReference type="InterPro" id="IPR057601">
    <property type="entry name" value="Oar-like_b-barrel"/>
</dbReference>
<reference evidence="9" key="1">
    <citation type="submission" date="2018-05" db="EMBL/GenBank/DDBJ databases">
        <authorList>
            <person name="Nie L."/>
        </authorList>
    </citation>
    <scope>NUCLEOTIDE SEQUENCE [LARGE SCALE GENOMIC DNA]</scope>
    <source>
        <strain evidence="9">NL</strain>
    </source>
</reference>
<dbReference type="OrthoDB" id="9768147at2"/>
<feature type="domain" description="TonB-dependent transporter Oar-like beta-barrel" evidence="7">
    <location>
        <begin position="241"/>
        <end position="1063"/>
    </location>
</feature>
<evidence type="ECO:0000259" key="7">
    <source>
        <dbReference type="Pfam" id="PF25183"/>
    </source>
</evidence>
<evidence type="ECO:0000256" key="2">
    <source>
        <dbReference type="ARBA" id="ARBA00022448"/>
    </source>
</evidence>
<dbReference type="SUPFAM" id="SSF56935">
    <property type="entry name" value="Porins"/>
    <property type="match status" value="1"/>
</dbReference>
<sequence length="1135" mass="125350">MKHKFIHHFLAPTLLVAAATPGWSQGITTSAISGVITDKAGSGLPGATVIAVHTPTGTQYVAPTNSEGRFNLQNMRVGGPYTVRITFVGYQDVTREGVYLTLGQTLRLDVNLSEQTQTLADVVVTGRDSRSVLNAERSGSTTNISTEEIQRLPTITRNLNDFTRLTPQSSSTNQGAIGGGNYRQNNVTIDGADFNNNFGIGGNLPANGNPISLDAVQEISVNLTPFDVRQSGFIGSAVNAVTRSGTNDFSGSVYTYWRNQNQQGNEVGNETFPKQKLDDKQYGFRIGGPVIKNKLFFFLNAERQQTERPGQQNLASTPELRYGAQGTPSNVVRPRATFLDSVSNYLQTRYGYATGPYQNYAFKSDRTNILGRIDWNISNNHHLAVRYSQVESKSPSFVSTSRSPLANLPQTRTSNFALPFKNSNYFQEANFYSLAVELNSTFGGKFFNTLRGTFTHQNDPRSSDSEVFPFVDILDGTGTITNNNSVPLTSFGYEPFTFGNLRDVKSYSIVDFVNYTTGIHNFTLGGQIDLQETKNGFQRFATSYYAFNSYSDFVNGRNPRDFALTYSLLPGYEQAFPRFKFAQYSVYGQDELTLSEKFRLTLGLRAELNAYRDVKEVQTLQKVADLNFAGGRKIDTGILPKNRVLLSPRIGFNYDVKGDRTLQIRGGSGIFAGKVPTVWIVAQSGDAGLLQVTQTWSTTNGGTLPFASMPFSDDPNAYRPATQPAPGAVIPSTISATDPNFKNPQAWKSSLAVDAQLPWGLVGTLEGIYNRDLVTAYGKNYNLVDAQPLNTTTNGVVYPDNRPIYPLANSAKFINPLNNGGLAAGNTNANGTPATGPFNSAFNPIVLSNGYKGYYWSLTAKLDKRFSNGLFASIAYVKSQQKVLYDGSGDQLINTWSGTPIVNDPNRPELSYSSFVVPDRLVGSLSYRKEYFGHLGTQISVFYEASTQGRFSYTYSSDFNRDGQTNDLIYVPANESEIDFVSGSFGTATVSAEEQKRLFFEYIEQDDYLKSRRGKYAERNGAKYPWRHQFDVKLAQDLFTNLGDKRNTLQFTLDIFNAGNLLNSDWGIYRLVNNSALLVPQNVTSTGSTVNPGGTTRPTFRLANDRGNPITSTFRNNNALTSTYYMQFGLRYIFN</sequence>
<dbReference type="PANTHER" id="PTHR30069">
    <property type="entry name" value="TONB-DEPENDENT OUTER MEMBRANE RECEPTOR"/>
    <property type="match status" value="1"/>
</dbReference>
<protein>
    <submittedName>
        <fullName evidence="8">TonB-dependent receptor</fullName>
    </submittedName>
</protein>
<evidence type="ECO:0000256" key="3">
    <source>
        <dbReference type="ARBA" id="ARBA00022452"/>
    </source>
</evidence>
<evidence type="ECO:0000313" key="8">
    <source>
        <dbReference type="EMBL" id="RAK65761.1"/>
    </source>
</evidence>
<dbReference type="GO" id="GO:0044718">
    <property type="term" value="P:siderophore transmembrane transport"/>
    <property type="evidence" value="ECO:0007669"/>
    <property type="project" value="TreeGrafter"/>
</dbReference>
<dbReference type="Proteomes" id="UP000248553">
    <property type="component" value="Unassembled WGS sequence"/>
</dbReference>
<organism evidence="8 9">
    <name type="scientific">Hymenobacter edaphi</name>
    <dbReference type="NCBI Taxonomy" id="2211146"/>
    <lineage>
        <taxon>Bacteria</taxon>
        <taxon>Pseudomonadati</taxon>
        <taxon>Bacteroidota</taxon>
        <taxon>Cytophagia</taxon>
        <taxon>Cytophagales</taxon>
        <taxon>Hymenobacteraceae</taxon>
        <taxon>Hymenobacter</taxon>
    </lineage>
</organism>